<feature type="compositionally biased region" description="Basic and acidic residues" evidence="2">
    <location>
        <begin position="256"/>
        <end position="265"/>
    </location>
</feature>
<dbReference type="RefSeq" id="XP_055883808.1">
    <property type="nucleotide sequence ID" value="XM_056027833.1"/>
</dbReference>
<feature type="domain" description="ZSWIM3 N-terminal" evidence="3">
    <location>
        <begin position="5"/>
        <end position="116"/>
    </location>
</feature>
<protein>
    <submittedName>
        <fullName evidence="5">Uncharacterized protein DDB_G0286299-like</fullName>
    </submittedName>
</protein>
<feature type="compositionally biased region" description="Basic and acidic residues" evidence="2">
    <location>
        <begin position="206"/>
        <end position="222"/>
    </location>
</feature>
<evidence type="ECO:0000259" key="3">
    <source>
        <dbReference type="Pfam" id="PF21599"/>
    </source>
</evidence>
<evidence type="ECO:0000256" key="1">
    <source>
        <dbReference type="SAM" id="Coils"/>
    </source>
</evidence>
<sequence length="371" mass="42942">MAKFMEVGMEFESFDAFQAAMEQYEDSHFVQFSRIDSRTVEKAQETSLTKTFNPEIKFSQLHYACTFGPKKAMSRSSGIRNATSRKIDCPVRLRLAATPDGQRLVIKESKLDCHNHEVTEEQYQSLSRQKQLDEETENEIYNLISMHEDKRLARMLIRNKLTKETGRTISVKDILNIEKRVSKRLGKDDSSTKDKKDNDDQDEDSKEPNDESSNEKDDTHEDSQEEDGESNQSKTNKLVPKISPSRPQRNRREPRRFRDAIENGEKILHTSKNNVVSILSPDDIDDDESPTFTLAASKKTNAKVKEEVTTVGRKRKFRASSEDQEVNSKSDFEERKLAIKEELLEMEKKKMKILQEILKKLDKVIENQKKS</sequence>
<proteinExistence type="predicted"/>
<dbReference type="OMA" id="YNLISMH"/>
<dbReference type="OrthoDB" id="124789at2759"/>
<dbReference type="PANTHER" id="PTHR31569:SF4">
    <property type="entry name" value="SWIM-TYPE DOMAIN-CONTAINING PROTEIN"/>
    <property type="match status" value="1"/>
</dbReference>
<keyword evidence="4" id="KW-1185">Reference proteome</keyword>
<gene>
    <name evidence="5" type="primary">LOC106053006</name>
</gene>
<feature type="compositionally biased region" description="Basic and acidic residues" evidence="2">
    <location>
        <begin position="184"/>
        <end position="198"/>
    </location>
</feature>
<dbReference type="Pfam" id="PF21599">
    <property type="entry name" value="ZSWIM3_N"/>
    <property type="match status" value="1"/>
</dbReference>
<dbReference type="Proteomes" id="UP001165740">
    <property type="component" value="Chromosome 4"/>
</dbReference>
<evidence type="ECO:0000313" key="5">
    <source>
        <dbReference type="RefSeq" id="XP_055883808.1"/>
    </source>
</evidence>
<name>A0A9W3A9G8_BIOGL</name>
<dbReference type="InterPro" id="IPR048325">
    <property type="entry name" value="ZSWIM3_N"/>
</dbReference>
<dbReference type="GeneID" id="106053006"/>
<evidence type="ECO:0000256" key="2">
    <source>
        <dbReference type="SAM" id="MobiDB-lite"/>
    </source>
</evidence>
<dbReference type="AlphaFoldDB" id="A0A9W3A9G8"/>
<evidence type="ECO:0000313" key="4">
    <source>
        <dbReference type="Proteomes" id="UP001165740"/>
    </source>
</evidence>
<feature type="region of interest" description="Disordered" evidence="2">
    <location>
        <begin position="184"/>
        <end position="265"/>
    </location>
</feature>
<reference evidence="5" key="1">
    <citation type="submission" date="2025-08" db="UniProtKB">
        <authorList>
            <consortium name="RefSeq"/>
        </authorList>
    </citation>
    <scope>IDENTIFICATION</scope>
</reference>
<keyword evidence="1" id="KW-0175">Coiled coil</keyword>
<organism evidence="4 5">
    <name type="scientific">Biomphalaria glabrata</name>
    <name type="common">Bloodfluke planorb</name>
    <name type="synonym">Freshwater snail</name>
    <dbReference type="NCBI Taxonomy" id="6526"/>
    <lineage>
        <taxon>Eukaryota</taxon>
        <taxon>Metazoa</taxon>
        <taxon>Spiralia</taxon>
        <taxon>Lophotrochozoa</taxon>
        <taxon>Mollusca</taxon>
        <taxon>Gastropoda</taxon>
        <taxon>Heterobranchia</taxon>
        <taxon>Euthyneura</taxon>
        <taxon>Panpulmonata</taxon>
        <taxon>Hygrophila</taxon>
        <taxon>Lymnaeoidea</taxon>
        <taxon>Planorbidae</taxon>
        <taxon>Biomphalaria</taxon>
    </lineage>
</organism>
<dbReference type="PANTHER" id="PTHR31569">
    <property type="entry name" value="SWIM-TYPE DOMAIN-CONTAINING PROTEIN"/>
    <property type="match status" value="1"/>
</dbReference>
<dbReference type="InterPro" id="IPR052579">
    <property type="entry name" value="Zinc_finger_SWIM"/>
</dbReference>
<accession>A0A9W3A9G8</accession>
<feature type="coiled-coil region" evidence="1">
    <location>
        <begin position="329"/>
        <end position="371"/>
    </location>
</feature>